<dbReference type="PROSITE" id="PS00678">
    <property type="entry name" value="WD_REPEATS_1"/>
    <property type="match status" value="1"/>
</dbReference>
<dbReference type="InParanoid" id="A0A2K1KBN7"/>
<dbReference type="SUPFAM" id="SSF57850">
    <property type="entry name" value="RING/U-box"/>
    <property type="match status" value="1"/>
</dbReference>
<evidence type="ECO:0000313" key="16">
    <source>
        <dbReference type="EMBL" id="PNR51195.1"/>
    </source>
</evidence>
<dbReference type="EnsemblPlants" id="Pp3c7_14320V3.2">
    <property type="protein sequence ID" value="Pp3c7_14320V3.2"/>
    <property type="gene ID" value="Pp3c7_14320"/>
</dbReference>
<keyword evidence="9 14" id="KW-0175">Coiled coil</keyword>
<reference evidence="16 18" key="1">
    <citation type="journal article" date="2008" name="Science">
        <title>The Physcomitrella genome reveals evolutionary insights into the conquest of land by plants.</title>
        <authorList>
            <person name="Rensing S."/>
            <person name="Lang D."/>
            <person name="Zimmer A."/>
            <person name="Terry A."/>
            <person name="Salamov A."/>
            <person name="Shapiro H."/>
            <person name="Nishiyama T."/>
            <person name="Perroud P.-F."/>
            <person name="Lindquist E."/>
            <person name="Kamisugi Y."/>
            <person name="Tanahashi T."/>
            <person name="Sakakibara K."/>
            <person name="Fujita T."/>
            <person name="Oishi K."/>
            <person name="Shin-I T."/>
            <person name="Kuroki Y."/>
            <person name="Toyoda A."/>
            <person name="Suzuki Y."/>
            <person name="Hashimoto A."/>
            <person name="Yamaguchi K."/>
            <person name="Sugano A."/>
            <person name="Kohara Y."/>
            <person name="Fujiyama A."/>
            <person name="Anterola A."/>
            <person name="Aoki S."/>
            <person name="Ashton N."/>
            <person name="Barbazuk W.B."/>
            <person name="Barker E."/>
            <person name="Bennetzen J."/>
            <person name="Bezanilla M."/>
            <person name="Blankenship R."/>
            <person name="Cho S.H."/>
            <person name="Dutcher S."/>
            <person name="Estelle M."/>
            <person name="Fawcett J.A."/>
            <person name="Gundlach H."/>
            <person name="Hanada K."/>
            <person name="Heyl A."/>
            <person name="Hicks K.A."/>
            <person name="Hugh J."/>
            <person name="Lohr M."/>
            <person name="Mayer K."/>
            <person name="Melkozernov A."/>
            <person name="Murata T."/>
            <person name="Nelson D."/>
            <person name="Pils B."/>
            <person name="Prigge M."/>
            <person name="Reiss B."/>
            <person name="Renner T."/>
            <person name="Rombauts S."/>
            <person name="Rushton P."/>
            <person name="Sanderfoot A."/>
            <person name="Schween G."/>
            <person name="Shiu S.-H."/>
            <person name="Stueber K."/>
            <person name="Theodoulou F.L."/>
            <person name="Tu H."/>
            <person name="Van de Peer Y."/>
            <person name="Verrier P.J."/>
            <person name="Waters E."/>
            <person name="Wood A."/>
            <person name="Yang L."/>
            <person name="Cove D."/>
            <person name="Cuming A."/>
            <person name="Hasebe M."/>
            <person name="Lucas S."/>
            <person name="Mishler D.B."/>
            <person name="Reski R."/>
            <person name="Grigoriev I."/>
            <person name="Quatrano R.S."/>
            <person name="Boore J.L."/>
        </authorList>
    </citation>
    <scope>NUCLEOTIDE SEQUENCE [LARGE SCALE GENOMIC DNA]</scope>
    <source>
        <strain evidence="17 18">cv. Gransden 2004</strain>
    </source>
</reference>
<dbReference type="InterPro" id="IPR013083">
    <property type="entry name" value="Znf_RING/FYVE/PHD"/>
</dbReference>
<evidence type="ECO:0000256" key="5">
    <source>
        <dbReference type="ARBA" id="ARBA00022737"/>
    </source>
</evidence>
<dbReference type="CDD" id="cd16504">
    <property type="entry name" value="RING-HC_COP1"/>
    <property type="match status" value="1"/>
</dbReference>
<dbReference type="PANTHER" id="PTHR44080">
    <property type="entry name" value="E3 UBIQUITIN-PROTEIN LIGASE COP1"/>
    <property type="match status" value="1"/>
</dbReference>
<dbReference type="SMART" id="SM00184">
    <property type="entry name" value="RING"/>
    <property type="match status" value="1"/>
</dbReference>
<evidence type="ECO:0000256" key="1">
    <source>
        <dbReference type="ARBA" id="ARBA00004123"/>
    </source>
</evidence>
<dbReference type="Gene3D" id="3.30.40.10">
    <property type="entry name" value="Zinc/RING finger domain, C3HC4 (zinc finger)"/>
    <property type="match status" value="1"/>
</dbReference>
<evidence type="ECO:0000256" key="4">
    <source>
        <dbReference type="ARBA" id="ARBA00022723"/>
    </source>
</evidence>
<organism evidence="16">
    <name type="scientific">Physcomitrium patens</name>
    <name type="common">Spreading-leaved earth moss</name>
    <name type="synonym">Physcomitrella patens</name>
    <dbReference type="NCBI Taxonomy" id="3218"/>
    <lineage>
        <taxon>Eukaryota</taxon>
        <taxon>Viridiplantae</taxon>
        <taxon>Streptophyta</taxon>
        <taxon>Embryophyta</taxon>
        <taxon>Bryophyta</taxon>
        <taxon>Bryophytina</taxon>
        <taxon>Bryopsida</taxon>
        <taxon>Funariidae</taxon>
        <taxon>Funariales</taxon>
        <taxon>Funariaceae</taxon>
        <taxon>Physcomitrium</taxon>
    </lineage>
</organism>
<dbReference type="GO" id="GO:0005634">
    <property type="term" value="C:nucleus"/>
    <property type="evidence" value="ECO:0007669"/>
    <property type="project" value="UniProtKB-SubCell"/>
</dbReference>
<keyword evidence="18" id="KW-1185">Reference proteome</keyword>
<keyword evidence="10" id="KW-0539">Nucleus</keyword>
<dbReference type="Gramene" id="Pp3c7_14320V3.2">
    <property type="protein sequence ID" value="Pp3c7_14320V3.2"/>
    <property type="gene ID" value="Pp3c7_14320"/>
</dbReference>
<evidence type="ECO:0000256" key="8">
    <source>
        <dbReference type="ARBA" id="ARBA00022833"/>
    </source>
</evidence>
<keyword evidence="11" id="KW-0607">Phytochrome signaling pathway</keyword>
<evidence type="ECO:0000256" key="2">
    <source>
        <dbReference type="ARBA" id="ARBA00022574"/>
    </source>
</evidence>
<dbReference type="InterPro" id="IPR015943">
    <property type="entry name" value="WD40/YVTN_repeat-like_dom_sf"/>
</dbReference>
<dbReference type="PROSITE" id="PS00518">
    <property type="entry name" value="ZF_RING_1"/>
    <property type="match status" value="1"/>
</dbReference>
<dbReference type="GO" id="GO:0009585">
    <property type="term" value="P:red, far-red light phototransduction"/>
    <property type="evidence" value="ECO:0007669"/>
    <property type="project" value="UniProtKB-KW"/>
</dbReference>
<feature type="domain" description="RING-type" evidence="15">
    <location>
        <begin position="63"/>
        <end position="100"/>
    </location>
</feature>
<keyword evidence="2 13" id="KW-0853">WD repeat</keyword>
<dbReference type="EMBL" id="ABEU02000007">
    <property type="protein sequence ID" value="PNR51195.1"/>
    <property type="molecule type" value="Genomic_DNA"/>
</dbReference>
<dbReference type="Gramene" id="Pp3c7_14320V3.1">
    <property type="protein sequence ID" value="Pp3c7_14320V3.1"/>
    <property type="gene ID" value="Pp3c7_14320"/>
</dbReference>
<dbReference type="PRINTS" id="PR00320">
    <property type="entry name" value="GPROTEINBRPT"/>
</dbReference>
<dbReference type="GO" id="GO:0008270">
    <property type="term" value="F:zinc ion binding"/>
    <property type="evidence" value="ECO:0007669"/>
    <property type="project" value="UniProtKB-KW"/>
</dbReference>
<dbReference type="AlphaFoldDB" id="A0A2K1KBN7"/>
<dbReference type="InterPro" id="IPR001680">
    <property type="entry name" value="WD40_rpt"/>
</dbReference>
<evidence type="ECO:0000256" key="3">
    <source>
        <dbReference type="ARBA" id="ARBA00022679"/>
    </source>
</evidence>
<dbReference type="PROSITE" id="PS50089">
    <property type="entry name" value="ZF_RING_2"/>
    <property type="match status" value="1"/>
</dbReference>
<keyword evidence="8" id="KW-0862">Zinc</keyword>
<dbReference type="InterPro" id="IPR019775">
    <property type="entry name" value="WD40_repeat_CS"/>
</dbReference>
<keyword evidence="4" id="KW-0479">Metal-binding</keyword>
<dbReference type="STRING" id="3218.A0A2K1KBN7"/>
<evidence type="ECO:0000256" key="6">
    <source>
        <dbReference type="ARBA" id="ARBA00022771"/>
    </source>
</evidence>
<evidence type="ECO:0000259" key="15">
    <source>
        <dbReference type="PROSITE" id="PS50089"/>
    </source>
</evidence>
<reference evidence="16 18" key="2">
    <citation type="journal article" date="2018" name="Plant J.">
        <title>The Physcomitrella patens chromosome-scale assembly reveals moss genome structure and evolution.</title>
        <authorList>
            <person name="Lang D."/>
            <person name="Ullrich K.K."/>
            <person name="Murat F."/>
            <person name="Fuchs J."/>
            <person name="Jenkins J."/>
            <person name="Haas F.B."/>
            <person name="Piednoel M."/>
            <person name="Gundlach H."/>
            <person name="Van Bel M."/>
            <person name="Meyberg R."/>
            <person name="Vives C."/>
            <person name="Morata J."/>
            <person name="Symeonidi A."/>
            <person name="Hiss M."/>
            <person name="Muchero W."/>
            <person name="Kamisugi Y."/>
            <person name="Saleh O."/>
            <person name="Blanc G."/>
            <person name="Decker E.L."/>
            <person name="van Gessel N."/>
            <person name="Grimwood J."/>
            <person name="Hayes R.D."/>
            <person name="Graham S.W."/>
            <person name="Gunter L.E."/>
            <person name="McDaniel S.F."/>
            <person name="Hoernstein S.N.W."/>
            <person name="Larsson A."/>
            <person name="Li F.W."/>
            <person name="Perroud P.F."/>
            <person name="Phillips J."/>
            <person name="Ranjan P."/>
            <person name="Rokshar D.S."/>
            <person name="Rothfels C.J."/>
            <person name="Schneider L."/>
            <person name="Shu S."/>
            <person name="Stevenson D.W."/>
            <person name="Thummler F."/>
            <person name="Tillich M."/>
            <person name="Villarreal Aguilar J.C."/>
            <person name="Widiez T."/>
            <person name="Wong G.K."/>
            <person name="Wymore A."/>
            <person name="Zhang Y."/>
            <person name="Zimmer A.D."/>
            <person name="Quatrano R.S."/>
            <person name="Mayer K.F.X."/>
            <person name="Goodstein D."/>
            <person name="Casacuberta J.M."/>
            <person name="Vandepoele K."/>
            <person name="Reski R."/>
            <person name="Cuming A.C."/>
            <person name="Tuskan G.A."/>
            <person name="Maumus F."/>
            <person name="Salse J."/>
            <person name="Schmutz J."/>
            <person name="Rensing S.A."/>
        </authorList>
    </citation>
    <scope>NUCLEOTIDE SEQUENCE [LARGE SCALE GENOMIC DNA]</scope>
    <source>
        <strain evidence="17 18">cv. Gransden 2004</strain>
    </source>
</reference>
<evidence type="ECO:0000256" key="14">
    <source>
        <dbReference type="SAM" id="Coils"/>
    </source>
</evidence>
<accession>A0A2K1KBN7</accession>
<feature type="repeat" description="WD" evidence="13">
    <location>
        <begin position="562"/>
        <end position="602"/>
    </location>
</feature>
<dbReference type="SUPFAM" id="SSF50978">
    <property type="entry name" value="WD40 repeat-like"/>
    <property type="match status" value="1"/>
</dbReference>
<dbReference type="SMART" id="SM00320">
    <property type="entry name" value="WD40"/>
    <property type="match status" value="6"/>
</dbReference>
<dbReference type="PaxDb" id="3218-PP1S264_64V6.1"/>
<dbReference type="InterPro" id="IPR036322">
    <property type="entry name" value="WD40_repeat_dom_sf"/>
</dbReference>
<evidence type="ECO:0000256" key="13">
    <source>
        <dbReference type="PROSITE-ProRule" id="PRU00221"/>
    </source>
</evidence>
<dbReference type="EnsemblPlants" id="Pp3c7_14320V3.1">
    <property type="protein sequence ID" value="Pp3c7_14320V3.1"/>
    <property type="gene ID" value="Pp3c7_14320"/>
</dbReference>
<dbReference type="Pfam" id="PF00400">
    <property type="entry name" value="WD40"/>
    <property type="match status" value="3"/>
</dbReference>
<evidence type="ECO:0000256" key="11">
    <source>
        <dbReference type="ARBA" id="ARBA00084091"/>
    </source>
</evidence>
<keyword evidence="5" id="KW-0677">Repeat</keyword>
<evidence type="ECO:0000256" key="12">
    <source>
        <dbReference type="PROSITE-ProRule" id="PRU00175"/>
    </source>
</evidence>
<dbReference type="InterPro" id="IPR042755">
    <property type="entry name" value="COP1"/>
</dbReference>
<dbReference type="InterPro" id="IPR017907">
    <property type="entry name" value="Znf_RING_CS"/>
</dbReference>
<evidence type="ECO:0000256" key="7">
    <source>
        <dbReference type="ARBA" id="ARBA00022786"/>
    </source>
</evidence>
<evidence type="ECO:0000256" key="9">
    <source>
        <dbReference type="ARBA" id="ARBA00023054"/>
    </source>
</evidence>
<feature type="repeat" description="WD" evidence="13">
    <location>
        <begin position="476"/>
        <end position="518"/>
    </location>
</feature>
<reference evidence="17" key="3">
    <citation type="submission" date="2020-12" db="UniProtKB">
        <authorList>
            <consortium name="EnsemblPlants"/>
        </authorList>
    </citation>
    <scope>IDENTIFICATION</scope>
</reference>
<dbReference type="Gene3D" id="2.130.10.10">
    <property type="entry name" value="YVTN repeat-like/Quinoprotein amine dehydrogenase"/>
    <property type="match status" value="1"/>
</dbReference>
<dbReference type="PANTHER" id="PTHR44080:SF1">
    <property type="entry name" value="E3 UBIQUITIN-PROTEIN LIGASE COP1"/>
    <property type="match status" value="1"/>
</dbReference>
<evidence type="ECO:0000313" key="18">
    <source>
        <dbReference type="Proteomes" id="UP000006727"/>
    </source>
</evidence>
<dbReference type="GO" id="GO:0043161">
    <property type="term" value="P:proteasome-mediated ubiquitin-dependent protein catabolic process"/>
    <property type="evidence" value="ECO:0000318"/>
    <property type="project" value="GO_Central"/>
</dbReference>
<dbReference type="FunFam" id="2.130.10.10:FF:000090">
    <property type="entry name" value="E3 ubiquitin-protein ligase RFWD2 isoform X1"/>
    <property type="match status" value="1"/>
</dbReference>
<protein>
    <recommendedName>
        <fullName evidence="15">RING-type domain-containing protein</fullName>
    </recommendedName>
</protein>
<feature type="coiled-coil region" evidence="14">
    <location>
        <begin position="200"/>
        <end position="230"/>
    </location>
</feature>
<comment type="subcellular location">
    <subcellularLocation>
        <location evidence="1">Nucleus</location>
    </subcellularLocation>
</comment>
<dbReference type="Proteomes" id="UP000006727">
    <property type="component" value="Chromosome 7"/>
</dbReference>
<dbReference type="Pfam" id="PF13923">
    <property type="entry name" value="zf-C3HC4_2"/>
    <property type="match status" value="1"/>
</dbReference>
<dbReference type="PROSITE" id="PS50082">
    <property type="entry name" value="WD_REPEATS_2"/>
    <property type="match status" value="2"/>
</dbReference>
<name>A0A2K1KBN7_PHYPA</name>
<keyword evidence="3" id="KW-0808">Transferase</keyword>
<dbReference type="GO" id="GO:0042802">
    <property type="term" value="F:identical protein binding"/>
    <property type="evidence" value="ECO:0007669"/>
    <property type="project" value="UniProtKB-ARBA"/>
</dbReference>
<dbReference type="FunCoup" id="A0A2K1KBN7">
    <property type="interactions" value="3195"/>
</dbReference>
<keyword evidence="7" id="KW-0833">Ubl conjugation pathway</keyword>
<dbReference type="PROSITE" id="PS50294">
    <property type="entry name" value="WD_REPEATS_REGION"/>
    <property type="match status" value="2"/>
</dbReference>
<evidence type="ECO:0000256" key="10">
    <source>
        <dbReference type="ARBA" id="ARBA00023242"/>
    </source>
</evidence>
<dbReference type="GO" id="GO:0061630">
    <property type="term" value="F:ubiquitin protein ligase activity"/>
    <property type="evidence" value="ECO:0000318"/>
    <property type="project" value="GO_Central"/>
</dbReference>
<gene>
    <name evidence="16" type="ORF">PHYPA_010381</name>
</gene>
<sequence length="690" mass="77369">MRATSRADMEEGPEPFTEGSVGLHVLSVGDVKQDQRLSSWPEDDNKYAVVVAVNPALDKDFLCPICIQTMKDAFLTACGHSFCYKCIMTHLSNKNNCPCCGLYLTNSQIFPNFLLSKFLGKAPTSQLVSNASPAEHLRLALQQGADLPIEDIDSLMHLLSETKRKAEQEEAETNMEILLEFLDRSRQQRQEEFNLIQGDLQFLREDISIVEKQRQDLVRAKEKYVILNTKNGGAISQNRCGQDGASVPATLLPTSVQRDQRGRGTSIEPHKKEILAEGVTLNKCQTDSQRLSSSPAVLTMAKKRRVLAQFEDLQEAYLQHRRKVTQVQGQKQKVQKTVADKSEEVTFAGSDRYCSGLNDFQSVLTAFTRYSRMRVVAELRHGDLFHSSNIVSSIEFDRDDEFFATAGVSRRIKVFEFATVVNELADVHCPVVEISTRSKLSSLSWNKCIKSHIASSDYEGIITVWDINTHQSVMEYEEHEKRAWSVDFSRTDPTMLVSGSDDGKVKLWCTRQESSVLTMDMKANICCVKYNPSSSNYVAIGSADHHIHYFDVRSPQLPLYVFHGHRKAVSYVKFLSSNELASASTDSTLRLWDVKSNCAIRTLRGHTNEKNFVGLSVNSEYIGCGSVTNEVFVYHKAMSKPTCSHRFGSLDEESDDDTSHFISAVCWKSESPTMLAANSQGTIKVQVLAP</sequence>
<dbReference type="InterPro" id="IPR001841">
    <property type="entry name" value="Znf_RING"/>
</dbReference>
<evidence type="ECO:0000313" key="17">
    <source>
        <dbReference type="EnsemblPlants" id="Pp3c7_14320V3.1"/>
    </source>
</evidence>
<keyword evidence="6 12" id="KW-0863">Zinc-finger</keyword>
<dbReference type="InterPro" id="IPR020472">
    <property type="entry name" value="WD40_PAC1"/>
</dbReference>
<proteinExistence type="predicted"/>